<feature type="compositionally biased region" description="Basic and acidic residues" evidence="1">
    <location>
        <begin position="496"/>
        <end position="508"/>
    </location>
</feature>
<reference evidence="2 3" key="1">
    <citation type="submission" date="2018-04" db="EMBL/GenBank/DDBJ databases">
        <title>The genome of golden apple snail Pomacea canaliculata provides insight into stress tolerance and invasive adaptation.</title>
        <authorList>
            <person name="Liu C."/>
            <person name="Liu B."/>
            <person name="Ren Y."/>
            <person name="Zhang Y."/>
            <person name="Wang H."/>
            <person name="Li S."/>
            <person name="Jiang F."/>
            <person name="Yin L."/>
            <person name="Zhang G."/>
            <person name="Qian W."/>
            <person name="Fan W."/>
        </authorList>
    </citation>
    <scope>NUCLEOTIDE SEQUENCE [LARGE SCALE GENOMIC DNA]</scope>
    <source>
        <strain evidence="2">SZHN2017</strain>
        <tissue evidence="2">Muscle</tissue>
    </source>
</reference>
<gene>
    <name evidence="2" type="ORF">C0Q70_20446</name>
</gene>
<feature type="compositionally biased region" description="Polar residues" evidence="1">
    <location>
        <begin position="34"/>
        <end position="50"/>
    </location>
</feature>
<protein>
    <submittedName>
        <fullName evidence="2">Uncharacterized protein</fullName>
    </submittedName>
</protein>
<feature type="compositionally biased region" description="Low complexity" evidence="1">
    <location>
        <begin position="69"/>
        <end position="82"/>
    </location>
</feature>
<feature type="compositionally biased region" description="Basic and acidic residues" evidence="1">
    <location>
        <begin position="348"/>
        <end position="372"/>
    </location>
</feature>
<feature type="region of interest" description="Disordered" evidence="1">
    <location>
        <begin position="961"/>
        <end position="1029"/>
    </location>
</feature>
<feature type="compositionally biased region" description="Basic and acidic residues" evidence="1">
    <location>
        <begin position="459"/>
        <end position="471"/>
    </location>
</feature>
<evidence type="ECO:0000313" key="2">
    <source>
        <dbReference type="EMBL" id="PVD19952.1"/>
    </source>
</evidence>
<feature type="region of interest" description="Disordered" evidence="1">
    <location>
        <begin position="1080"/>
        <end position="1127"/>
    </location>
</feature>
<feature type="compositionally biased region" description="Basic and acidic residues" evidence="1">
    <location>
        <begin position="1090"/>
        <end position="1103"/>
    </location>
</feature>
<dbReference type="Proteomes" id="UP000245119">
    <property type="component" value="Linkage Group LG13"/>
</dbReference>
<feature type="compositionally biased region" description="Basic and acidic residues" evidence="1">
    <location>
        <begin position="280"/>
        <end position="298"/>
    </location>
</feature>
<feature type="compositionally biased region" description="Polar residues" evidence="1">
    <location>
        <begin position="83"/>
        <end position="106"/>
    </location>
</feature>
<feature type="region of interest" description="Disordered" evidence="1">
    <location>
        <begin position="780"/>
        <end position="840"/>
    </location>
</feature>
<feature type="region of interest" description="Disordered" evidence="1">
    <location>
        <begin position="407"/>
        <end position="531"/>
    </location>
</feature>
<feature type="compositionally biased region" description="Basic and acidic residues" evidence="1">
    <location>
        <begin position="552"/>
        <end position="584"/>
    </location>
</feature>
<accession>A0A2T7NFP6</accession>
<keyword evidence="3" id="KW-1185">Reference proteome</keyword>
<comment type="caution">
    <text evidence="2">The sequence shown here is derived from an EMBL/GenBank/DDBJ whole genome shotgun (WGS) entry which is preliminary data.</text>
</comment>
<feature type="region of interest" description="Disordered" evidence="1">
    <location>
        <begin position="17"/>
        <end position="131"/>
    </location>
</feature>
<feature type="compositionally biased region" description="Basic and acidic residues" evidence="1">
    <location>
        <begin position="423"/>
        <end position="433"/>
    </location>
</feature>
<feature type="compositionally biased region" description="Basic and acidic residues" evidence="1">
    <location>
        <begin position="107"/>
        <end position="131"/>
    </location>
</feature>
<feature type="compositionally biased region" description="Polar residues" evidence="1">
    <location>
        <begin position="787"/>
        <end position="827"/>
    </location>
</feature>
<feature type="compositionally biased region" description="Low complexity" evidence="1">
    <location>
        <begin position="21"/>
        <end position="33"/>
    </location>
</feature>
<feature type="region of interest" description="Disordered" evidence="1">
    <location>
        <begin position="680"/>
        <end position="703"/>
    </location>
</feature>
<evidence type="ECO:0000313" key="3">
    <source>
        <dbReference type="Proteomes" id="UP000245119"/>
    </source>
</evidence>
<organism evidence="2 3">
    <name type="scientific">Pomacea canaliculata</name>
    <name type="common">Golden apple snail</name>
    <dbReference type="NCBI Taxonomy" id="400727"/>
    <lineage>
        <taxon>Eukaryota</taxon>
        <taxon>Metazoa</taxon>
        <taxon>Spiralia</taxon>
        <taxon>Lophotrochozoa</taxon>
        <taxon>Mollusca</taxon>
        <taxon>Gastropoda</taxon>
        <taxon>Caenogastropoda</taxon>
        <taxon>Architaenioglossa</taxon>
        <taxon>Ampullarioidea</taxon>
        <taxon>Ampullariidae</taxon>
        <taxon>Pomacea</taxon>
    </lineage>
</organism>
<feature type="compositionally biased region" description="Polar residues" evidence="1">
    <location>
        <begin position="685"/>
        <end position="703"/>
    </location>
</feature>
<feature type="region of interest" description="Disordered" evidence="1">
    <location>
        <begin position="546"/>
        <end position="587"/>
    </location>
</feature>
<feature type="compositionally biased region" description="Polar residues" evidence="1">
    <location>
        <begin position="1008"/>
        <end position="1028"/>
    </location>
</feature>
<feature type="region of interest" description="Disordered" evidence="1">
    <location>
        <begin position="280"/>
        <end position="392"/>
    </location>
</feature>
<feature type="compositionally biased region" description="Polar residues" evidence="1">
    <location>
        <begin position="329"/>
        <end position="347"/>
    </location>
</feature>
<dbReference type="EMBL" id="PZQS01000013">
    <property type="protein sequence ID" value="PVD19952.1"/>
    <property type="molecule type" value="Genomic_DNA"/>
</dbReference>
<evidence type="ECO:0000256" key="1">
    <source>
        <dbReference type="SAM" id="MobiDB-lite"/>
    </source>
</evidence>
<proteinExistence type="predicted"/>
<feature type="compositionally biased region" description="Polar residues" evidence="1">
    <location>
        <begin position="961"/>
        <end position="1000"/>
    </location>
</feature>
<sequence length="1313" mass="141789">MRERKLHNKVKQALVSALGQNKKTLNSSNKSSSPQGSTQGTVSNKKYSPTTKPPSLGTRWVKTTRPAVASSLNKSSNASLSSTVRVPTPQYSNLQKSSTHSKNITRTRIENVTESSGKRREDFGQEYERKGSDHVVAEAETPKLTDPPSASANMTSTIRGKITRMQHANVHRLPGNETKMLHRAPFKEAQTSRSARLTETKALNRVNFNETQTLSMTSLHETRDLKEKELSGYTSRVTTENESITNPVIPRSSVTSGETVAVTSATQSTLINVAKSTKTEAMKLEDAPTGKPEEDKSTSMRAHSPLRPSSAPTFQTPAHTSLPHASPPQRASSISDVASSNRKTQMGHNDRYKETGQEVTEARTPEQIKQEIKLPNQDITMNRTDKQEGKRTGFKYGSTVLLSRHDLMDLSTTADKRNGKRNVSGEESPHDLSSESSMSSKSVKGQVTLGAKSTTAATQKEEFSSKAEEGRSGPPVISTLTEGSEKRPVNPFLKNADTKNRGHTEPPQKRLTASNPQHARESLDTLSERISKSSLKSLEKPITEIANTSGVKRSEEKKDEEQLPEHTEWKETLSKDKESLRGRSEQTTAGFNLKRKQTASENVSKHFPPVHQTASQSLNLSLDGDKHSAGRATLRRTDGRLSSLYTSASNGTKVNSTLLSNKRREGLQTVFALSERRDKDELGMGSSQSDTTTSAVVGIRDSSSTTPEFRVEVSSRKTIQQPVRWQDAQRRLQNLLRNVTVKSSRINKPREKQVKLGYDVTERTMKSSRPDMVREIVRDGNTGVDVSRSSEQIAASPNVTSLPSSGSPEPGNTTKTSNKPTARNFDTASEKNLTHASNQTFNRKELSTSSLSPVDMYWTPLTTETSLQLSVSKHTSSLHLNSLPPLPSLSTVQNSEAHPGEATTLGSGETAYITPTVNSTAQFSYINSVAAKAPLASSSKTEIPAAQNNIKTVDAISLGNLTGQPHLPQTSSSVSFEEGTGNNAGNYSNGVLSSGSNENNDVLELATPANTSIPDPSNSTNSSLQSPVGPSFTDIFRLVTISSTSTNDSRLEPPGTVNDFIGAASMATHSVNTTTYQASTTTISTPDDNGISRESTHSEKRVTEALSGAGTSLSEPVNDPMAGTTVHSRDSPLVAAAASISEPGAAAPPSESNYGPTTAVKDSELVNFTGSTDTTVPEKKDALGIEYDEVPRFLGEQDFDPDAIATDVTQRENSTTPGTDSDGRTVLSSTIAGTSTGVQRSTNDSDTEMTYITNVTSSTERTVMSSRPDSSLSSNVTLIDRLEVNSTEALGNNTGTETGAILLRDWRTTHQFQ</sequence>
<feature type="compositionally biased region" description="Basic and acidic residues" evidence="1">
    <location>
        <begin position="518"/>
        <end position="531"/>
    </location>
</feature>
<feature type="compositionally biased region" description="Polar residues" evidence="1">
    <location>
        <begin position="310"/>
        <end position="319"/>
    </location>
</feature>
<name>A0A2T7NFP6_POMCA</name>